<proteinExistence type="predicted"/>
<dbReference type="PANTHER" id="PTHR31432">
    <property type="entry name" value="INTRAFLAGELLAR TRANSPORT PROTEIN 74 HOMOLOG"/>
    <property type="match status" value="1"/>
</dbReference>
<reference evidence="3" key="1">
    <citation type="submission" date="2022-01" db="EMBL/GenBank/DDBJ databases">
        <authorList>
            <person name="King R."/>
        </authorList>
    </citation>
    <scope>NUCLEOTIDE SEQUENCE</scope>
</reference>
<dbReference type="EMBL" id="OV725077">
    <property type="protein sequence ID" value="CAH1390302.1"/>
    <property type="molecule type" value="Genomic_DNA"/>
</dbReference>
<organism evidence="3 4">
    <name type="scientific">Nezara viridula</name>
    <name type="common">Southern green stink bug</name>
    <name type="synonym">Cimex viridulus</name>
    <dbReference type="NCBI Taxonomy" id="85310"/>
    <lineage>
        <taxon>Eukaryota</taxon>
        <taxon>Metazoa</taxon>
        <taxon>Ecdysozoa</taxon>
        <taxon>Arthropoda</taxon>
        <taxon>Hexapoda</taxon>
        <taxon>Insecta</taxon>
        <taxon>Pterygota</taxon>
        <taxon>Neoptera</taxon>
        <taxon>Paraneoptera</taxon>
        <taxon>Hemiptera</taxon>
        <taxon>Heteroptera</taxon>
        <taxon>Panheteroptera</taxon>
        <taxon>Pentatomomorpha</taxon>
        <taxon>Pentatomoidea</taxon>
        <taxon>Pentatomidae</taxon>
        <taxon>Pentatominae</taxon>
        <taxon>Nezara</taxon>
    </lineage>
</organism>
<keyword evidence="4" id="KW-1185">Reference proteome</keyword>
<name>A0A9P0H2M4_NEZVI</name>
<protein>
    <submittedName>
        <fullName evidence="3">Uncharacterized protein</fullName>
    </submittedName>
</protein>
<sequence length="340" mass="39492">MSLEGREGRSGSRTRRLSSSSLISEDDNNKTGFIESIVAEAFQPPRTAAIRRTETRCLKTNQTTGLKIAEQCTKNLSMMTSVRQQLMTQKESMKLGTARPITSRGQRDRNFHGVRHFQGTLHSKIRDLSFEIEKLHWMFNDAQQEYFNSLTYETKAKELASEITNFQKILSGLNLAFDYANRIGDIEALEQEVRQLEEMNISERGKIEGLFNERKLKEDFIQQIESNERVKKNINSTHPDAEDEKEQYIYFKNRLSQSSMAVGFWDKQIEQYKKVKDSLIRKLKCKSPFIDDIIPLEMKLLTLKGKWNGVNENSTMRLNKERELILETAKQDKTDIAEME</sequence>
<dbReference type="GO" id="GO:0048487">
    <property type="term" value="F:beta-tubulin binding"/>
    <property type="evidence" value="ECO:0007669"/>
    <property type="project" value="InterPro"/>
</dbReference>
<evidence type="ECO:0000256" key="2">
    <source>
        <dbReference type="SAM" id="MobiDB-lite"/>
    </source>
</evidence>
<dbReference type="InterPro" id="IPR029602">
    <property type="entry name" value="IFT74"/>
</dbReference>
<dbReference type="Proteomes" id="UP001152798">
    <property type="component" value="Chromosome 1"/>
</dbReference>
<dbReference type="AlphaFoldDB" id="A0A9P0H2M4"/>
<evidence type="ECO:0000313" key="3">
    <source>
        <dbReference type="EMBL" id="CAH1390302.1"/>
    </source>
</evidence>
<feature type="region of interest" description="Disordered" evidence="2">
    <location>
        <begin position="1"/>
        <end position="25"/>
    </location>
</feature>
<gene>
    <name evidence="3" type="ORF">NEZAVI_LOCUS1523</name>
</gene>
<dbReference type="GO" id="GO:0035735">
    <property type="term" value="P:intraciliary transport involved in cilium assembly"/>
    <property type="evidence" value="ECO:0007669"/>
    <property type="project" value="TreeGrafter"/>
</dbReference>
<accession>A0A9P0H2M4</accession>
<dbReference type="PANTHER" id="PTHR31432:SF0">
    <property type="entry name" value="INTRAFLAGELLAR TRANSPORT PROTEIN 74 HOMOLOG"/>
    <property type="match status" value="1"/>
</dbReference>
<evidence type="ECO:0000313" key="4">
    <source>
        <dbReference type="Proteomes" id="UP001152798"/>
    </source>
</evidence>
<dbReference type="GO" id="GO:0030992">
    <property type="term" value="C:intraciliary transport particle B"/>
    <property type="evidence" value="ECO:0007669"/>
    <property type="project" value="InterPro"/>
</dbReference>
<dbReference type="GO" id="GO:0005929">
    <property type="term" value="C:cilium"/>
    <property type="evidence" value="ECO:0007669"/>
    <property type="project" value="TreeGrafter"/>
</dbReference>
<keyword evidence="1" id="KW-0175">Coiled coil</keyword>
<feature type="coiled-coil region" evidence="1">
    <location>
        <begin position="179"/>
        <end position="206"/>
    </location>
</feature>
<dbReference type="OrthoDB" id="444379at2759"/>
<evidence type="ECO:0000256" key="1">
    <source>
        <dbReference type="SAM" id="Coils"/>
    </source>
</evidence>
<feature type="compositionally biased region" description="Basic and acidic residues" evidence="2">
    <location>
        <begin position="1"/>
        <end position="10"/>
    </location>
</feature>